<dbReference type="OrthoDB" id="4275032at2"/>
<comment type="caution">
    <text evidence="2">The sequence shown here is derived from an EMBL/GenBank/DDBJ whole genome shotgun (WGS) entry which is preliminary data.</text>
</comment>
<keyword evidence="3" id="KW-1185">Reference proteome</keyword>
<dbReference type="RefSeq" id="WP_131938493.1">
    <property type="nucleotide sequence ID" value="NZ_BAAAMX010000002.1"/>
</dbReference>
<dbReference type="InterPro" id="IPR002878">
    <property type="entry name" value="ChsH2_C"/>
</dbReference>
<evidence type="ECO:0000313" key="3">
    <source>
        <dbReference type="Proteomes" id="UP000295431"/>
    </source>
</evidence>
<accession>A0A4R4P5C9</accession>
<dbReference type="PANTHER" id="PTHR34075">
    <property type="entry name" value="BLR3430 PROTEIN"/>
    <property type="match status" value="1"/>
</dbReference>
<organism evidence="2 3">
    <name type="scientific">Actinomadura bangladeshensis</name>
    <dbReference type="NCBI Taxonomy" id="453573"/>
    <lineage>
        <taxon>Bacteria</taxon>
        <taxon>Bacillati</taxon>
        <taxon>Actinomycetota</taxon>
        <taxon>Actinomycetes</taxon>
        <taxon>Streptosporangiales</taxon>
        <taxon>Thermomonosporaceae</taxon>
        <taxon>Actinomadura</taxon>
    </lineage>
</organism>
<proteinExistence type="predicted"/>
<evidence type="ECO:0000259" key="1">
    <source>
        <dbReference type="Pfam" id="PF01796"/>
    </source>
</evidence>
<name>A0A4R4P5C9_9ACTN</name>
<reference evidence="2 3" key="1">
    <citation type="submission" date="2019-03" db="EMBL/GenBank/DDBJ databases">
        <title>Draft genome sequences of novel Actinobacteria.</title>
        <authorList>
            <person name="Sahin N."/>
            <person name="Ay H."/>
            <person name="Saygin H."/>
        </authorList>
    </citation>
    <scope>NUCLEOTIDE SEQUENCE [LARGE SCALE GENOMIC DNA]</scope>
    <source>
        <strain evidence="2 3">DSM 45347</strain>
    </source>
</reference>
<feature type="domain" description="ChsH2 C-terminal OB-fold" evidence="1">
    <location>
        <begin position="68"/>
        <end position="128"/>
    </location>
</feature>
<protein>
    <submittedName>
        <fullName evidence="2">Zn-ribbon domain-containing OB-fold protein</fullName>
    </submittedName>
</protein>
<dbReference type="PANTHER" id="PTHR34075:SF5">
    <property type="entry name" value="BLR3430 PROTEIN"/>
    <property type="match status" value="1"/>
</dbReference>
<dbReference type="Pfam" id="PF01796">
    <property type="entry name" value="OB_ChsH2_C"/>
    <property type="match status" value="1"/>
</dbReference>
<dbReference type="Proteomes" id="UP000295431">
    <property type="component" value="Unassembled WGS sequence"/>
</dbReference>
<sequence length="157" mass="17018">MTGLDGFKPGVPAPDEITGPWWEATREHRLVLQTCARCVREGRPGAQHPPRPLCVHCGSDDELDWAGSAGTGVVDSFTVVHRAPRPDLAVPYVIARVRLDEGVVLLTRLQGRDPDEWRIDDPVRVAWVDLDDGRALPVFVPGAASAAPSSPETKEGN</sequence>
<gene>
    <name evidence="2" type="ORF">E1284_08670</name>
</gene>
<evidence type="ECO:0000313" key="2">
    <source>
        <dbReference type="EMBL" id="TDC17641.1"/>
    </source>
</evidence>
<dbReference type="EMBL" id="SMJW01000030">
    <property type="protein sequence ID" value="TDC17641.1"/>
    <property type="molecule type" value="Genomic_DNA"/>
</dbReference>
<dbReference type="SUPFAM" id="SSF50249">
    <property type="entry name" value="Nucleic acid-binding proteins"/>
    <property type="match status" value="1"/>
</dbReference>
<dbReference type="InterPro" id="IPR052513">
    <property type="entry name" value="Thioester_dehydratase-like"/>
</dbReference>
<dbReference type="Gene3D" id="6.10.30.10">
    <property type="match status" value="1"/>
</dbReference>
<dbReference type="InterPro" id="IPR012340">
    <property type="entry name" value="NA-bd_OB-fold"/>
</dbReference>
<dbReference type="AlphaFoldDB" id="A0A4R4P5C9"/>